<dbReference type="FunFam" id="2.60.40.10:FF:000980">
    <property type="entry name" value="Titin b"/>
    <property type="match status" value="1"/>
</dbReference>
<dbReference type="PANTHER" id="PTHR14340:SF9">
    <property type="entry name" value="FIBRONECTIN TYPE-III DOMAIN-CONTAINING PROTEIN"/>
    <property type="match status" value="1"/>
</dbReference>
<evidence type="ECO:0000259" key="4">
    <source>
        <dbReference type="PROSITE" id="PS50835"/>
    </source>
</evidence>
<feature type="domain" description="Fibronectin type-III" evidence="5">
    <location>
        <begin position="2627"/>
        <end position="2721"/>
    </location>
</feature>
<feature type="domain" description="Fibronectin type-III" evidence="5">
    <location>
        <begin position="519"/>
        <end position="614"/>
    </location>
</feature>
<feature type="domain" description="Ig-like" evidence="4">
    <location>
        <begin position="2508"/>
        <end position="2620"/>
    </location>
</feature>
<dbReference type="PANTHER" id="PTHR14340">
    <property type="entry name" value="MICROFIBRIL-ASSOCIATED GLYCOPROTEIN 3"/>
    <property type="match status" value="1"/>
</dbReference>
<feature type="compositionally biased region" description="Acidic residues" evidence="3">
    <location>
        <begin position="2231"/>
        <end position="2247"/>
    </location>
</feature>
<dbReference type="PROSITE" id="PS50835">
    <property type="entry name" value="IG_LIKE"/>
    <property type="match status" value="7"/>
</dbReference>
<feature type="domain" description="Fibronectin type-III" evidence="5">
    <location>
        <begin position="1116"/>
        <end position="1210"/>
    </location>
</feature>
<feature type="domain" description="Fibronectin type-III" evidence="5">
    <location>
        <begin position="2421"/>
        <end position="2517"/>
    </location>
</feature>
<evidence type="ECO:0000256" key="2">
    <source>
        <dbReference type="ARBA" id="ARBA00023319"/>
    </source>
</evidence>
<feature type="domain" description="Fibronectin type-III" evidence="5">
    <location>
        <begin position="2933"/>
        <end position="3026"/>
    </location>
</feature>
<feature type="domain" description="Ig-like" evidence="4">
    <location>
        <begin position="322"/>
        <end position="413"/>
    </location>
</feature>
<dbReference type="GO" id="GO:0031672">
    <property type="term" value="C:A band"/>
    <property type="evidence" value="ECO:0007669"/>
    <property type="project" value="UniProtKB-ARBA"/>
</dbReference>
<evidence type="ECO:0000259" key="5">
    <source>
        <dbReference type="PROSITE" id="PS50853"/>
    </source>
</evidence>
<feature type="domain" description="Fibronectin type-III" evidence="5">
    <location>
        <begin position="1596"/>
        <end position="1690"/>
    </location>
</feature>
<feature type="region of interest" description="Disordered" evidence="3">
    <location>
        <begin position="2231"/>
        <end position="2257"/>
    </location>
</feature>
<feature type="domain" description="Ig-like" evidence="4">
    <location>
        <begin position="2086"/>
        <end position="2184"/>
    </location>
</feature>
<dbReference type="Pfam" id="PF00041">
    <property type="entry name" value="fn3"/>
    <property type="match status" value="33"/>
</dbReference>
<evidence type="ECO:0000256" key="3">
    <source>
        <dbReference type="SAM" id="MobiDB-lite"/>
    </source>
</evidence>
<dbReference type="FunFam" id="2.60.40.10:FF:001343">
    <property type="entry name" value="titin isoform X1"/>
    <property type="match status" value="1"/>
</dbReference>
<dbReference type="SUPFAM" id="SSF49265">
    <property type="entry name" value="Fibronectin type III"/>
    <property type="match status" value="18"/>
</dbReference>
<dbReference type="FunFam" id="2.60.40.10:FF:000986">
    <property type="entry name" value="Titin b"/>
    <property type="match status" value="1"/>
</dbReference>
<feature type="domain" description="Fibronectin type-III" evidence="5">
    <location>
        <begin position="4467"/>
        <end position="4562"/>
    </location>
</feature>
<feature type="domain" description="Fibronectin type-III" evidence="5">
    <location>
        <begin position="3877"/>
        <end position="3973"/>
    </location>
</feature>
<feature type="domain" description="Fibronectin type-III" evidence="5">
    <location>
        <begin position="1890"/>
        <end position="1982"/>
    </location>
</feature>
<name>A0AAN8LDB7_9TELE</name>
<dbReference type="InterPro" id="IPR003961">
    <property type="entry name" value="FN3_dom"/>
</dbReference>
<dbReference type="CDD" id="cd00063">
    <property type="entry name" value="FN3"/>
    <property type="match status" value="33"/>
</dbReference>
<feature type="domain" description="Fibronectin type-III" evidence="5">
    <location>
        <begin position="1985"/>
        <end position="2082"/>
    </location>
</feature>
<feature type="domain" description="Fibronectin type-III" evidence="5">
    <location>
        <begin position="2315"/>
        <end position="2415"/>
    </location>
</feature>
<dbReference type="InterPro" id="IPR003598">
    <property type="entry name" value="Ig_sub2"/>
</dbReference>
<feature type="domain" description="Fibronectin type-III" evidence="5">
    <location>
        <begin position="3675"/>
        <end position="3769"/>
    </location>
</feature>
<dbReference type="InterPro" id="IPR036179">
    <property type="entry name" value="Ig-like_dom_sf"/>
</dbReference>
<dbReference type="FunFam" id="2.60.40.10:FF:000864">
    <property type="entry name" value="Titin b"/>
    <property type="match status" value="1"/>
</dbReference>
<comment type="caution">
    <text evidence="6">The sequence shown here is derived from an EMBL/GenBank/DDBJ whole genome shotgun (WGS) entry which is preliminary data.</text>
</comment>
<feature type="domain" description="Ig-like" evidence="4">
    <location>
        <begin position="1793"/>
        <end position="1883"/>
    </location>
</feature>
<dbReference type="FunFam" id="2.60.40.10:FF:001284">
    <property type="entry name" value="Myomesin 2"/>
    <property type="match status" value="1"/>
</dbReference>
<feature type="domain" description="Fibronectin type-III" evidence="5">
    <location>
        <begin position="3029"/>
        <end position="3131"/>
    </location>
</feature>
<feature type="domain" description="Fibronectin type-III" evidence="5">
    <location>
        <begin position="4073"/>
        <end position="4167"/>
    </location>
</feature>
<dbReference type="FunFam" id="2.60.40.10:FF:000127">
    <property type="entry name" value="titin isoform X1"/>
    <property type="match status" value="2"/>
</dbReference>
<dbReference type="Gene3D" id="2.60.40.10">
    <property type="entry name" value="Immunoglobulins"/>
    <property type="match status" value="45"/>
</dbReference>
<sequence length="4705" mass="523969">MAENAAGVSDPSNTLGPMLADDTHVGPTMDLSGFKDGLEVIVPHPLTIRVPISGYPTPHAKWSFADKELTAGERVSIITKSTYVELTITPSVRPDRGVYALTLENDITSCSGEIEVNVIASPSAPKDFKVAEVTRQHVHLMWEAPEHDGGSPLTGYQIEKRDVSRKTWVKVITGVQDQEFTVTDVVEGKEYLFRVTACNKCGPGEPAYIDEPVNVSSPATVPDPPENLKWRDKSASGIFLTWEPPKWDGGTGIRGYNIEKCQRGTDKWESCGDQAPELKLQVTGLIEGQWYAYRVKALNRLGASKPCKATDEILAVDPKDPPEILLDVKCLAGLTAKAGSKIELPADVLGKPLPKVKWTKGDVVLKGDDRVSIDDKPGHSVITISKSTREDTATYIIEAHNSCGRATATVDVNILDKPGPPAAFDISEITNKSCFLAWNPPRDDGGAKVTNYIVERRAADSEIWHKLSSTVKETNYKALNLTAFKEYIFRVFAENQFGIGVPAEHMPIIARYAFDSPGAPTKLEPSDIVKDGLTLNWYEPEEDGGSPISGYWVERFEPDQNRWIRCNKISITDTTYRVKGLPTRKKYKFRVLAENLAGPGKPSKETDQILVKDPIDPAWAPGKPTVKDVAKTSAFLQWTKPEHDGGAKIEGYIIELLKSGTEQWVRVSEGINILEHFLRGLMDRQEYSFRVIAVNIAGESEPSEPSDPVLCKERLNPPTPPRWMNVITITRNSAELKWTVPEKDGGSPITNYIVEKRDVRRKGWQTVDTTVKELKYTVTPLNEGSLYVFRVAAENAVGPSEFCELEDSIMAKDIYTTPGPPYNLSVHGVSKRHVDLQWDAPKNDGGRPVLRYSIEKKEKLGTRWVKCGKTSGDDCKYRVTDVIEGTEVQFQVRAENEAGAGHPSESTEIIAIEDPTGAPSPPIELHITEASRDHLCIAWRPPERTGGSPVTGYHIELCEASTEKWMRINSRPIKELKYKTEEGIIPEKQYVLRIRAINSVGVSEPSDISEKVYAKDPDCIPTLEFQTKDIVIVEGEKWHLPIPFRAVPKPKITWHKDGKELKDDERMSFRQEYLSCHLEIESCLHADAGQYKVTLENSIGASSGTINVKVVGLPGPCKDIVASEITKSSCKVSWDPPNYDGGSPVLHYLLQRREAGRRTYVNMMSGENKVSWPVKDLIPNGEYYFRVKAVNKIGGGEYIELRNPVIAEDQKQRPDPPLDVETHNPTSKTITLTWKPPMYDGGCKIMGYVLEKMMKGDENFTRCNDFLVPVLSYTVRNLREGKQYQFRVRAENAAGVSDPSRSTPMVKASDAVETPKVFLSGSLQSGMSIKRGAEIRLDANISGSPYPQITWYRNDVVIRPEAMKKRPEKPIVKKKKEEKKEVKEGEKKEGEVKEGEKKEVKDGEKKEVNEGEVEVPATEAPDTEPAHEEPEEEELPDYPTLQERLTIHDKKRGESSCIVRDTIRGDHGVYTIKVENDHGIASATCEVNVLDAPGPAINFRFEEIRKNSVICKWDPPMDDGGSEILNYTLERKDNSKVEIGWITVTSTLRRCRHPVTKLIEKKEYIFRVTAENKFGPGPPCISKPLIAKNPFDPPEAPEKPEIDGITANSMLVSWEEPNDMGSPILGYWVERREINSTHWTRVNRVILEDTELNVEGLLEGLTYIFRVAAENQAGPGKFSIPTDPMTCQDPILPPGPPFPRITDTTQSSIDVEWDPPASNGGGDILGYYVDKTVAGTNDWSRSTERPWKTRAFTVYGVREGAKYLVRVIAVNGAGEGTPGLTESVIVRDPKEAPVVELDLTVRNGVMIRAGEPLILPALVTGRPPPDIKWTKDDGPPDKDHVEIENVGKESILRIKAATRKDPGKYQISARNSSGIKSTWTRVEVMDVPGPVLDLKPVVVTRKLMILNWSDPDDDGGSDLTGFIIERRDPKMHTWRQPIETPSSKCEIVGIVEGQEYIFRVVAKNKFGCGPPVDLGPIAAVDPKAPPTSPERFHYTERTKTSISLAWRPPRNDGGSPILGYFVEKKKHDAPAFEPCNTEMCKDLFMTVENLEELFMYEFRVKAVNLTGPSEPGIPLTIVIQDDEVPPTVRMLKTFKGDAITVKKGEPIEIPAEVTGLPMPKVEWLKDEVIIAEPTETLLMDTKEINRMQCNTKLSIPAAARLDKGIFTVTASNRLGSASHTIKVKVLDRPLPPRNVNIGNIKAESCQLTWDAPEDDGGSELTNYIVEKLDILPEEEPEEEYEDSEDEEPKPKPEPRPIPVWTVITNSIIEKRFGVWNLETGSQCQFRVRAENRYGQSDACETEAAVIKDLYGLPGPPEKPKIAEHTRSSMLVTWDPPRDNGGSTISGYWLEKREKGSSYWARVNKAPVTKRAPKRWEFQVVRMIEGSAYEFRVMAVNTAGIGPPSGPSDPAYAVDPLMKPGMPAPPEVADKTKHSVSLTWSPPEKDGGSPIKGYIVEIQDEGSSIWNRITDLETLHETTEITVPSLKELKHYKFRVTAVNDIGESDPSPKTEVLIEDVHVEPKIHIDCVVEDLLCIRAGHSFRIPAIIKGRPVPKVTWEFTGPAKTHKKNRLHVLPVDSVLESTDTTSNITVPVCLRTHSGRYTITAKNKAGQKHVNVRVNVLDVPGAPRELKVTDITRATMRLIWKLPANDGGERIKSYFIEKKNVTGKAWTIVNQCCFSQAYVVEGLLEGQEYVFRVRAENRLGMGPLTETTESARARDPIYIPDPPTHVKVNLVTKDTVTLTWVPPKNNGGSPVKHYIIERLSWDTSGPEKETWKQCNKRNVEETIFIIEDLKNGGEYEFRVKAVNEAGPSRSSATAGPIIIKDQTCAPTIELKEHMEGEEGLDVHIVARIHGCPFPSLVWQKAPIAKPEDKAVVQYDQHVNKLVVDNKCTLLIQQSKRDDSSLYTITASNSLGKASKDIKLTVLGRPGVPVGPIEFKEVFAERITLAWKPPRDDGGSKVTNYVIEKREENRKSWVHVSDDPKEGLYTVQRLTEGHEYEFRVMAQNKYGVGPPLYSEHEKARNLFTVPGQVEKPLVEDVTLESMVIIWNEPKYDGGSPVSGYWLERKETTAKRWTKVNRDQIRVMPLGQEYEITGLQEGAIYQFRVTAINAAGMGLPSVPSDPVLSRDPITLPGPPTPKVTDWTKSTVDLEWIPPLIDGGSKVTGYFVEYIEEEKEAEIEKLKAAEADKVVVVKQKKVKKIIFDEDGNEISESEEEEVVVIKDGWEKAKDKEIRGTKFVVSGLKELGRYKFRVRAVNAAGVGEPGQVAEVIECKDRTIAPEVDLDTSVKEKIVVHAGGTIRLLAYVSGKPAPEITWNRDDQPLPAEAKVETTSISSALVIKNCRRHHQGIYTLSAKNEGGERKKAVIVEVLDVPGPVGQPFSGVNLTIDSCKLTWYSPEDDGGSAITNYIIEKRESDRMGWTSVSYTVTRHNAVVQGLIDGKGYFFRIAAENIIGMGPFIESQRPVLIKDPISVPERPEDLEVTAITKDSISLAWRPPKYDGGSEVTSYVLETRLIGKDNFTKIDTDDTLMDRKFTKGGLKENSTYEFRVSAVNVIGQGKHSFCTKPIQVKEELEPPTIDLDFRDRLVVRVGDVCTLQGRFTGKPAPTITWTKNEEELKADEEVTMTNTSKTLCLTMPKAKREHSGRYQVVVENIVGLRKGICSLTVVDRPQPPEGPVVFNEVYRNYMVISWHRPLDDGGCAISNYTIEKRDTNRDLWMPVTTACTRTTCKVPKLIEGREYIIRICAVNIHGISNPLLSAETKAKDVFKVPDAPKQPIVKEIYKDQALLTWEPPADGGKPITGYVIERKETMANRWTRASGKDRIFPKVEYFVPDLLEGCEYEFRVMAENVVGLGDPSPPSKPIFAKDPIVLPSPPVLPEAVDWTKESVSLSWQPPKDCGRGKIFGYLVEFNKAGEEWQKVNQTPDSCQEPKFKVINLDEGEYYRFRVTAVNFAGESEPAYTTDPVKAEDRLEPPELDVELGMPRELKAMAGIHINLIAGIKGIPFPKVTWKKNDEDVPTRVEIEINPLGSKLEMRYCTRSDCGDYTLNIENSSGSKTATCTVLVLDKPGPIQHLRVSEVRSDSAYLSWKDPEDNGGARITNFVVEKKDVAAAQWVPVCSSSKKRSMTAKHLMEGTSYLFRVAAENQFGRSEYIETTKAVKAMNPLFPPGPPKDLHHVDVDKTEVWLVWNWPDRNGGSDITGFLVEYQEEGEREWDEWNTVSIPESHITGLEEGKTYRFRVRAENAIGLSRPDTTVPVLCQEKLVAPIVEVDAKLIEGIIVKCGSTIRLPAIMRGIPAPTAKWSIDGAEIVPEGAVKIESDNYSTVLSINECMRTNSGTYILTVSNPAGTKTLALNVTVLDVPAAPIGPVNVLEVTPEYMLIDWRSPKDDGGSPVTGYIVEKREAKKETWGGVSSGNTATKLKIARLQSGVEYVVRIRAENKMGIGAPLESAPTVAQHTFEPPAHPGKPNTWDIAEDALTVGWTMPLFDGGSQITGYIVERRHKGGKWIRVNTTPCKDLRIRVLGLFEGNEYEFRVFAENIAGFSGPSAISDPAKPCRQIKAPGPPVNPRIKDYSKENADLVWIKPNKDGGSPIMGYIIEIQKVGGEWEIINKDGHIKQCAYRVKGLEEHSEYRFRISAVNMIGVGAPRECPESVVAKDIMIPPEIEMDATSRERLTVRVGHNVNIIGYVKARPDPEIIWKKG</sequence>
<dbReference type="EMBL" id="JAGTTL010000017">
    <property type="protein sequence ID" value="KAK6309902.1"/>
    <property type="molecule type" value="Genomic_DNA"/>
</dbReference>
<dbReference type="FunFam" id="2.60.40.10:FF:001344">
    <property type="entry name" value="titin isoform X1"/>
    <property type="match status" value="1"/>
</dbReference>
<dbReference type="FunFam" id="2.60.40.10:FF:000635">
    <property type="entry name" value="Titin b"/>
    <property type="match status" value="1"/>
</dbReference>
<dbReference type="FunFam" id="2.60.40.10:FF:002123">
    <property type="entry name" value="Titin, tandem duplicate 1"/>
    <property type="match status" value="1"/>
</dbReference>
<dbReference type="SMART" id="SM00060">
    <property type="entry name" value="FN3"/>
    <property type="match status" value="33"/>
</dbReference>
<dbReference type="Proteomes" id="UP001356427">
    <property type="component" value="Unassembled WGS sequence"/>
</dbReference>
<feature type="domain" description="Fibronectin type-III" evidence="5">
    <location>
        <begin position="620"/>
        <end position="714"/>
    </location>
</feature>
<feature type="domain" description="Fibronectin type-III" evidence="5">
    <location>
        <begin position="3479"/>
        <end position="3575"/>
    </location>
</feature>
<reference evidence="6 7" key="1">
    <citation type="submission" date="2021-04" db="EMBL/GenBank/DDBJ databases">
        <authorList>
            <person name="De Guttry C."/>
            <person name="Zahm M."/>
            <person name="Klopp C."/>
            <person name="Cabau C."/>
            <person name="Louis A."/>
            <person name="Berthelot C."/>
            <person name="Parey E."/>
            <person name="Roest Crollius H."/>
            <person name="Montfort J."/>
            <person name="Robinson-Rechavi M."/>
            <person name="Bucao C."/>
            <person name="Bouchez O."/>
            <person name="Gislard M."/>
            <person name="Lluch J."/>
            <person name="Milhes M."/>
            <person name="Lampietro C."/>
            <person name="Lopez Roques C."/>
            <person name="Donnadieu C."/>
            <person name="Braasch I."/>
            <person name="Desvignes T."/>
            <person name="Postlethwait J."/>
            <person name="Bobe J."/>
            <person name="Wedekind C."/>
            <person name="Guiguen Y."/>
        </authorList>
    </citation>
    <scope>NUCLEOTIDE SEQUENCE [LARGE SCALE GENOMIC DNA]</scope>
    <source>
        <strain evidence="6">Cs_M1</strain>
        <tissue evidence="6">Blood</tissue>
    </source>
</reference>
<feature type="domain" description="Fibronectin type-III" evidence="5">
    <location>
        <begin position="1693"/>
        <end position="1789"/>
    </location>
</feature>
<proteinExistence type="predicted"/>
<feature type="domain" description="Ig-like" evidence="4">
    <location>
        <begin position="3282"/>
        <end position="3369"/>
    </location>
</feature>
<feature type="domain" description="Ig-like" evidence="4">
    <location>
        <begin position="4269"/>
        <end position="4360"/>
    </location>
</feature>
<dbReference type="FunFam" id="2.60.40.10:FF:000160">
    <property type="entry name" value="Titin a"/>
    <property type="match status" value="1"/>
</dbReference>
<feature type="domain" description="Fibronectin type-III" evidence="5">
    <location>
        <begin position="420"/>
        <end position="513"/>
    </location>
</feature>
<dbReference type="CDD" id="cd05748">
    <property type="entry name" value="Ig_Titin_like"/>
    <property type="match status" value="1"/>
</dbReference>
<feature type="domain" description="Fibronectin type-III" evidence="5">
    <location>
        <begin position="2727"/>
        <end position="2827"/>
    </location>
</feature>
<keyword evidence="7" id="KW-1185">Reference proteome</keyword>
<feature type="domain" description="Fibronectin type-III" evidence="5">
    <location>
        <begin position="224"/>
        <end position="318"/>
    </location>
</feature>
<dbReference type="FunFam" id="2.60.40.10:FF:000135">
    <property type="entry name" value="Titin a"/>
    <property type="match status" value="4"/>
</dbReference>
<feature type="domain" description="Ig-like" evidence="4">
    <location>
        <begin position="3597"/>
        <end position="3656"/>
    </location>
</feature>
<feature type="domain" description="Fibronectin type-III" evidence="5">
    <location>
        <begin position="4567"/>
        <end position="4662"/>
    </location>
</feature>
<dbReference type="InterPro" id="IPR007110">
    <property type="entry name" value="Ig-like_dom"/>
</dbReference>
<feature type="domain" description="Fibronectin type-III" evidence="5">
    <location>
        <begin position="3134"/>
        <end position="3278"/>
    </location>
</feature>
<dbReference type="FunFam" id="2.60.40.10:FF:000034">
    <property type="entry name" value="Titin isoform A"/>
    <property type="match status" value="4"/>
</dbReference>
<protein>
    <recommendedName>
        <fullName evidence="8">Titin</fullName>
    </recommendedName>
</protein>
<keyword evidence="2" id="KW-0393">Immunoglobulin domain</keyword>
<feature type="domain" description="Fibronectin type-III" evidence="5">
    <location>
        <begin position="2191"/>
        <end position="2309"/>
    </location>
</feature>
<feature type="domain" description="Fibronectin type-III" evidence="5">
    <location>
        <begin position="921"/>
        <end position="1017"/>
    </location>
</feature>
<dbReference type="SUPFAM" id="SSF48726">
    <property type="entry name" value="Immunoglobulin"/>
    <property type="match status" value="12"/>
</dbReference>
<dbReference type="FunFam" id="2.60.40.10:FF:000003">
    <property type="entry name" value="Titin isoform E"/>
    <property type="match status" value="10"/>
</dbReference>
<dbReference type="InterPro" id="IPR003599">
    <property type="entry name" value="Ig_sub"/>
</dbReference>
<dbReference type="FunFam" id="2.60.40.10:FF:000770">
    <property type="entry name" value="titin isoform X1"/>
    <property type="match status" value="1"/>
</dbReference>
<keyword evidence="1" id="KW-0677">Repeat</keyword>
<feature type="domain" description="Fibronectin type-III" evidence="5">
    <location>
        <begin position="3375"/>
        <end position="3473"/>
    </location>
</feature>
<feature type="domain" description="Fibronectin type-III" evidence="5">
    <location>
        <begin position="1495"/>
        <end position="1590"/>
    </location>
</feature>
<feature type="domain" description="Fibronectin type-III" evidence="5">
    <location>
        <begin position="3775"/>
        <end position="3871"/>
    </location>
</feature>
<feature type="domain" description="Fibronectin type-III" evidence="5">
    <location>
        <begin position="4368"/>
        <end position="4464"/>
    </location>
</feature>
<evidence type="ECO:0000256" key="1">
    <source>
        <dbReference type="ARBA" id="ARBA00022737"/>
    </source>
</evidence>
<feature type="domain" description="Fibronectin type-III" evidence="5">
    <location>
        <begin position="717"/>
        <end position="814"/>
    </location>
</feature>
<evidence type="ECO:0000313" key="6">
    <source>
        <dbReference type="EMBL" id="KAK6309902.1"/>
    </source>
</evidence>
<evidence type="ECO:0008006" key="8">
    <source>
        <dbReference type="Google" id="ProtNLM"/>
    </source>
</evidence>
<feature type="domain" description="Fibronectin type-III" evidence="5">
    <location>
        <begin position="820"/>
        <end position="915"/>
    </location>
</feature>
<accession>A0AAN8LDB7</accession>
<feature type="domain" description="Fibronectin type-III" evidence="5">
    <location>
        <begin position="124"/>
        <end position="219"/>
    </location>
</feature>
<dbReference type="FunFam" id="2.60.40.10:FF:000002">
    <property type="entry name" value="Titin a"/>
    <property type="match status" value="5"/>
</dbReference>
<dbReference type="InterPro" id="IPR013098">
    <property type="entry name" value="Ig_I-set"/>
</dbReference>
<feature type="compositionally biased region" description="Basic and acidic residues" evidence="3">
    <location>
        <begin position="1378"/>
        <end position="1409"/>
    </location>
</feature>
<dbReference type="FunFam" id="2.60.40.10:FF:002111">
    <property type="entry name" value="Titin"/>
    <property type="match status" value="1"/>
</dbReference>
<organism evidence="6 7">
    <name type="scientific">Coregonus suidteri</name>
    <dbReference type="NCBI Taxonomy" id="861788"/>
    <lineage>
        <taxon>Eukaryota</taxon>
        <taxon>Metazoa</taxon>
        <taxon>Chordata</taxon>
        <taxon>Craniata</taxon>
        <taxon>Vertebrata</taxon>
        <taxon>Euteleostomi</taxon>
        <taxon>Actinopterygii</taxon>
        <taxon>Neopterygii</taxon>
        <taxon>Teleostei</taxon>
        <taxon>Protacanthopterygii</taxon>
        <taxon>Salmoniformes</taxon>
        <taxon>Salmonidae</taxon>
        <taxon>Coregoninae</taxon>
        <taxon>Coregonus</taxon>
    </lineage>
</organism>
<dbReference type="InterPro" id="IPR036116">
    <property type="entry name" value="FN3_sf"/>
</dbReference>
<dbReference type="SMART" id="SM00409">
    <property type="entry name" value="IG"/>
    <property type="match status" value="12"/>
</dbReference>
<dbReference type="PRINTS" id="PR00014">
    <property type="entry name" value="FNTYPEIII"/>
</dbReference>
<feature type="domain" description="Fibronectin type-III" evidence="5">
    <location>
        <begin position="4173"/>
        <end position="4265"/>
    </location>
</feature>
<dbReference type="SMART" id="SM00408">
    <property type="entry name" value="IGc2"/>
    <property type="match status" value="8"/>
</dbReference>
<dbReference type="Pfam" id="PF07679">
    <property type="entry name" value="I-set"/>
    <property type="match status" value="11"/>
</dbReference>
<evidence type="ECO:0000313" key="7">
    <source>
        <dbReference type="Proteomes" id="UP001356427"/>
    </source>
</evidence>
<feature type="domain" description="Fibronectin type-III" evidence="5">
    <location>
        <begin position="1216"/>
        <end position="1311"/>
    </location>
</feature>
<feature type="region of interest" description="Disordered" evidence="3">
    <location>
        <begin position="1365"/>
        <end position="1449"/>
    </location>
</feature>
<dbReference type="InterPro" id="IPR013783">
    <property type="entry name" value="Ig-like_fold"/>
</dbReference>
<gene>
    <name evidence="6" type="ORF">J4Q44_G00197830</name>
</gene>
<dbReference type="FunFam" id="2.60.40.10:FF:000031">
    <property type="entry name" value="Myosin-binding protein C, slow type"/>
    <property type="match status" value="2"/>
</dbReference>
<dbReference type="PROSITE" id="PS50853">
    <property type="entry name" value="FN3"/>
    <property type="match status" value="33"/>
</dbReference>
<dbReference type="FunFam" id="2.60.40.10:FF:000012">
    <property type="entry name" value="titin isoform X1"/>
    <property type="match status" value="1"/>
</dbReference>